<protein>
    <submittedName>
        <fullName evidence="1">Uncharacterized protein</fullName>
    </submittedName>
</protein>
<comment type="caution">
    <text evidence="1">The sequence shown here is derived from an EMBL/GenBank/DDBJ whole genome shotgun (WGS) entry which is preliminary data.</text>
</comment>
<organism evidence="1 2">
    <name type="scientific">Arenimonas terrae</name>
    <dbReference type="NCBI Taxonomy" id="2546226"/>
    <lineage>
        <taxon>Bacteria</taxon>
        <taxon>Pseudomonadati</taxon>
        <taxon>Pseudomonadota</taxon>
        <taxon>Gammaproteobacteria</taxon>
        <taxon>Lysobacterales</taxon>
        <taxon>Lysobacteraceae</taxon>
        <taxon>Arenimonas</taxon>
    </lineage>
</organism>
<dbReference type="RefSeq" id="WP_139450473.1">
    <property type="nucleotide sequence ID" value="NZ_SMDR01000006.1"/>
</dbReference>
<dbReference type="Proteomes" id="UP000305760">
    <property type="component" value="Unassembled WGS sequence"/>
</dbReference>
<evidence type="ECO:0000313" key="1">
    <source>
        <dbReference type="EMBL" id="TNJ32636.1"/>
    </source>
</evidence>
<accession>A0A5C4RMX0</accession>
<reference evidence="1 2" key="1">
    <citation type="submission" date="2019-03" db="EMBL/GenBank/DDBJ databases">
        <title>Arenimonas daejeonensis sp. nov., isolated from compost.</title>
        <authorList>
            <person name="Jeon C.O."/>
        </authorList>
    </citation>
    <scope>NUCLEOTIDE SEQUENCE [LARGE SCALE GENOMIC DNA]</scope>
    <source>
        <strain evidence="1 2">R29</strain>
    </source>
</reference>
<keyword evidence="2" id="KW-1185">Reference proteome</keyword>
<name>A0A5C4RMX0_9GAMM</name>
<sequence>MDTPRKIVLHSLGGSRSNLPALVTAWIAQGVGYVGVVGEDAAAIEDEIDWLCIGDGKNSYFMLTAAHASGETLQDAIQLAEQISTVAGTVAVVEL</sequence>
<evidence type="ECO:0000313" key="2">
    <source>
        <dbReference type="Proteomes" id="UP000305760"/>
    </source>
</evidence>
<proteinExistence type="predicted"/>
<dbReference type="EMBL" id="SMDR01000006">
    <property type="protein sequence ID" value="TNJ32636.1"/>
    <property type="molecule type" value="Genomic_DNA"/>
</dbReference>
<gene>
    <name evidence="1" type="ORF">E1B00_15445</name>
</gene>
<dbReference type="AlphaFoldDB" id="A0A5C4RMX0"/>
<dbReference type="OrthoDB" id="9181908at2"/>